<reference evidence="1 2" key="1">
    <citation type="journal article" date="2002" name="Genome Res.">
        <title>The genome of Methanosarcina acetivorans reveals extensive metabolic and physiological diversity.</title>
        <authorList>
            <person name="Galagan J.E."/>
            <person name="Nusbaum C."/>
            <person name="Roy A."/>
            <person name="Endrizzi M.G."/>
            <person name="Macdonald P."/>
            <person name="FitzHugh W."/>
            <person name="Calvo S."/>
            <person name="Engels R."/>
            <person name="Smirnov S."/>
            <person name="Atnoor D."/>
            <person name="Brown A."/>
            <person name="Allen N."/>
            <person name="Naylor J."/>
            <person name="Stange-Thomann N."/>
            <person name="DeArellano K."/>
            <person name="Johnson R."/>
            <person name="Linton L."/>
            <person name="McEwan P."/>
            <person name="McKernan K."/>
            <person name="Talamas J."/>
            <person name="Tirrell A."/>
            <person name="Ye W."/>
            <person name="Zimmer A."/>
            <person name="Barber R.D."/>
            <person name="Cann I."/>
            <person name="Graham D.E."/>
            <person name="Grahame D.A."/>
            <person name="Guss A."/>
            <person name="Hedderich R."/>
            <person name="Ingram-Smith C."/>
            <person name="Kuettner C.H."/>
            <person name="Krzycki J.A."/>
            <person name="Leigh J.A."/>
            <person name="Li W."/>
            <person name="Liu J."/>
            <person name="Mukhopadhyay B."/>
            <person name="Reeve J.N."/>
            <person name="Smith K."/>
            <person name="Springer T.A."/>
            <person name="Umayam L.A."/>
            <person name="White O."/>
            <person name="White R.H."/>
            <person name="de Macario E.C."/>
            <person name="Ferry J.G."/>
            <person name="Jarrell K.F."/>
            <person name="Jing H."/>
            <person name="Macario A.J.L."/>
            <person name="Paulsen I."/>
            <person name="Pritchett M."/>
            <person name="Sowers K.R."/>
            <person name="Swanson R.V."/>
            <person name="Zinder S.H."/>
            <person name="Lander E."/>
            <person name="Metcalf W.W."/>
            <person name="Birren B."/>
        </authorList>
    </citation>
    <scope>NUCLEOTIDE SEQUENCE [LARGE SCALE GENOMIC DNA]</scope>
    <source>
        <strain evidence="2">ATCC 35395 / DSM 2834 / JCM 12185 / C2A</strain>
    </source>
</reference>
<dbReference type="InParanoid" id="Q8TJH6"/>
<dbReference type="AlphaFoldDB" id="Q8TJH6"/>
<evidence type="ECO:0000313" key="2">
    <source>
        <dbReference type="Proteomes" id="UP000002487"/>
    </source>
</evidence>
<dbReference type="EnsemblBacteria" id="AAM07159">
    <property type="protein sequence ID" value="AAM07159"/>
    <property type="gene ID" value="MA_3808"/>
</dbReference>
<gene>
    <name evidence="1" type="ordered locus">MA_3808</name>
</gene>
<name>Q8TJH6_METAC</name>
<proteinExistence type="predicted"/>
<sequence length="261" mass="27850">MKNQNTIRFGSAKIEVGETESTLIDLGIAEGISFTEEFEPIEVKPDNGPKLTLGTKNHIATVAFSMMELNLENLYLIRGGIDTKTNVAGSATPVTDEEHILSGVEFARLDHKNGDGSIVTSVTVVDASDNACVQDTDYILALDPEGYTCIARVAGSTVLTDGDTAKVDYTYTPNASIELSSGGLNTINPRVARLTNTNAAGKKFEVTVYKASNKNGIKLEFPADDAADVMKPEITLEGVVDTTRTAGDQLFKIVDEQGVLA</sequence>
<protein>
    <submittedName>
        <fullName evidence="1">Uncharacterized protein</fullName>
    </submittedName>
</protein>
<evidence type="ECO:0000313" key="1">
    <source>
        <dbReference type="EMBL" id="AAM07159.1"/>
    </source>
</evidence>
<dbReference type="HOGENOM" id="CLU_1053111_0_0_2"/>
<accession>Q8TJH6</accession>
<keyword evidence="2" id="KW-1185">Reference proteome</keyword>
<dbReference type="KEGG" id="mac:MA_3808"/>
<dbReference type="EMBL" id="AE010299">
    <property type="protein sequence ID" value="AAM07159.1"/>
    <property type="molecule type" value="Genomic_DNA"/>
</dbReference>
<organism evidence="1 2">
    <name type="scientific">Methanosarcina acetivorans (strain ATCC 35395 / DSM 2834 / JCM 12185 / C2A)</name>
    <dbReference type="NCBI Taxonomy" id="188937"/>
    <lineage>
        <taxon>Archaea</taxon>
        <taxon>Methanobacteriati</taxon>
        <taxon>Methanobacteriota</taxon>
        <taxon>Stenosarchaea group</taxon>
        <taxon>Methanomicrobia</taxon>
        <taxon>Methanosarcinales</taxon>
        <taxon>Methanosarcinaceae</taxon>
        <taxon>Methanosarcina</taxon>
    </lineage>
</organism>
<dbReference type="STRING" id="188937.MA_3808"/>
<dbReference type="Proteomes" id="UP000002487">
    <property type="component" value="Chromosome"/>
</dbReference>